<protein>
    <submittedName>
        <fullName evidence="2">Uncharacterized protein</fullName>
    </submittedName>
</protein>
<keyword evidence="3" id="KW-1185">Reference proteome</keyword>
<organism evidence="2 3">
    <name type="scientific">Erythroxylum novogranatense</name>
    <dbReference type="NCBI Taxonomy" id="1862640"/>
    <lineage>
        <taxon>Eukaryota</taxon>
        <taxon>Viridiplantae</taxon>
        <taxon>Streptophyta</taxon>
        <taxon>Embryophyta</taxon>
        <taxon>Tracheophyta</taxon>
        <taxon>Spermatophyta</taxon>
        <taxon>Magnoliopsida</taxon>
        <taxon>eudicotyledons</taxon>
        <taxon>Gunneridae</taxon>
        <taxon>Pentapetalae</taxon>
        <taxon>rosids</taxon>
        <taxon>fabids</taxon>
        <taxon>Malpighiales</taxon>
        <taxon>Erythroxylaceae</taxon>
        <taxon>Erythroxylum</taxon>
    </lineage>
</organism>
<name>A0AAV8U5P6_9ROSI</name>
<reference evidence="2 3" key="1">
    <citation type="submission" date="2021-09" db="EMBL/GenBank/DDBJ databases">
        <title>Genomic insights and catalytic innovation underlie evolution of tropane alkaloids biosynthesis.</title>
        <authorList>
            <person name="Wang Y.-J."/>
            <person name="Tian T."/>
            <person name="Huang J.-P."/>
            <person name="Huang S.-X."/>
        </authorList>
    </citation>
    <scope>NUCLEOTIDE SEQUENCE [LARGE SCALE GENOMIC DNA]</scope>
    <source>
        <strain evidence="2">KIB-2018</strain>
        <tissue evidence="2">Leaf</tissue>
    </source>
</reference>
<dbReference type="PANTHER" id="PTHR33333">
    <property type="entry name" value="ERYTHROCYTE MEMBRANE PROTEIN 1-LIKE"/>
    <property type="match status" value="1"/>
</dbReference>
<dbReference type="InterPro" id="IPR039926">
    <property type="entry name" value="Egg_app_1"/>
</dbReference>
<comment type="caution">
    <text evidence="2">The sequence shown here is derived from an EMBL/GenBank/DDBJ whole genome shotgun (WGS) entry which is preliminary data.</text>
</comment>
<gene>
    <name evidence="2" type="ORF">K2173_017029</name>
</gene>
<evidence type="ECO:0000313" key="2">
    <source>
        <dbReference type="EMBL" id="KAJ8774583.1"/>
    </source>
</evidence>
<accession>A0AAV8U5P6</accession>
<evidence type="ECO:0000256" key="1">
    <source>
        <dbReference type="SAM" id="MobiDB-lite"/>
    </source>
</evidence>
<evidence type="ECO:0000313" key="3">
    <source>
        <dbReference type="Proteomes" id="UP001159364"/>
    </source>
</evidence>
<feature type="region of interest" description="Disordered" evidence="1">
    <location>
        <begin position="36"/>
        <end position="55"/>
    </location>
</feature>
<dbReference type="EMBL" id="JAIWQS010000001">
    <property type="protein sequence ID" value="KAJ8774583.1"/>
    <property type="molecule type" value="Genomic_DNA"/>
</dbReference>
<dbReference type="AlphaFoldDB" id="A0AAV8U5P6"/>
<dbReference type="PANTHER" id="PTHR33333:SF32">
    <property type="entry name" value="PSAD1"/>
    <property type="match status" value="1"/>
</dbReference>
<proteinExistence type="predicted"/>
<dbReference type="Proteomes" id="UP001159364">
    <property type="component" value="Linkage Group LG01"/>
</dbReference>
<sequence>MSSRKENSSGFALAVAGAVAGTAALVSTILYAASGSDSTKNKKTMKAPGRDERMLRADFEKDPAEYFRDLRKK</sequence>